<protein>
    <submittedName>
        <fullName evidence="2">Uncharacterized protein</fullName>
    </submittedName>
</protein>
<dbReference type="EMBL" id="JBEHCU010007124">
    <property type="protein sequence ID" value="KAL1395494.1"/>
    <property type="molecule type" value="Genomic_DNA"/>
</dbReference>
<accession>A0ABD1D7S5</accession>
<feature type="non-terminal residue" evidence="2">
    <location>
        <position position="37"/>
    </location>
</feature>
<dbReference type="AlphaFoldDB" id="A0ABD1D7S5"/>
<keyword evidence="3" id="KW-1185">Reference proteome</keyword>
<comment type="caution">
    <text evidence="2">The sequence shown here is derived from an EMBL/GenBank/DDBJ whole genome shotgun (WGS) entry which is preliminary data.</text>
</comment>
<evidence type="ECO:0000256" key="1">
    <source>
        <dbReference type="SAM" id="MobiDB-lite"/>
    </source>
</evidence>
<name>A0ABD1D7S5_CULPP</name>
<reference evidence="2 3" key="1">
    <citation type="submission" date="2024-05" db="EMBL/GenBank/DDBJ databases">
        <title>Culex pipiens pipiens assembly and annotation.</title>
        <authorList>
            <person name="Alout H."/>
            <person name="Durand T."/>
        </authorList>
    </citation>
    <scope>NUCLEOTIDE SEQUENCE [LARGE SCALE GENOMIC DNA]</scope>
    <source>
        <strain evidence="2">HA-2024</strain>
        <tissue evidence="2">Whole body</tissue>
    </source>
</reference>
<organism evidence="2 3">
    <name type="scientific">Culex pipiens pipiens</name>
    <name type="common">Northern house mosquito</name>
    <dbReference type="NCBI Taxonomy" id="38569"/>
    <lineage>
        <taxon>Eukaryota</taxon>
        <taxon>Metazoa</taxon>
        <taxon>Ecdysozoa</taxon>
        <taxon>Arthropoda</taxon>
        <taxon>Hexapoda</taxon>
        <taxon>Insecta</taxon>
        <taxon>Pterygota</taxon>
        <taxon>Neoptera</taxon>
        <taxon>Endopterygota</taxon>
        <taxon>Diptera</taxon>
        <taxon>Nematocera</taxon>
        <taxon>Culicoidea</taxon>
        <taxon>Culicidae</taxon>
        <taxon>Culicinae</taxon>
        <taxon>Culicini</taxon>
        <taxon>Culex</taxon>
        <taxon>Culex</taxon>
    </lineage>
</organism>
<sequence>MAKYVSGANANANHHHSQDDISLDGSKIMFGNQTTQF</sequence>
<dbReference type="Proteomes" id="UP001562425">
    <property type="component" value="Unassembled WGS sequence"/>
</dbReference>
<feature type="region of interest" description="Disordered" evidence="1">
    <location>
        <begin position="1"/>
        <end position="25"/>
    </location>
</feature>
<evidence type="ECO:0000313" key="3">
    <source>
        <dbReference type="Proteomes" id="UP001562425"/>
    </source>
</evidence>
<gene>
    <name evidence="2" type="ORF">pipiens_011205</name>
</gene>
<evidence type="ECO:0000313" key="2">
    <source>
        <dbReference type="EMBL" id="KAL1395494.1"/>
    </source>
</evidence>
<proteinExistence type="predicted"/>